<sequence length="229" mass="25467">MARLPRLYADGFAQLAQANFVQKADASFRQALETLFPDIARWLRLALAETDTLLHGWVVTHSGLTLLATPGNSTSLARAIQQVGRQLASRLQAGSVFDGRFHSTIPQPHVWLLPCLIWLERQPVREGLVTESETWRWSSAGAHTGSLGASSVGLQPHADYWACGNTPFDRQAVYRRLLHEGNAPSQEAQLQSRLLGQWGLGDDAFLSELSKLANRRVSPERRGRPKKRI</sequence>
<dbReference type="EMBL" id="JAHXRI010000006">
    <property type="protein sequence ID" value="MBZ1349872.1"/>
    <property type="molecule type" value="Genomic_DNA"/>
</dbReference>
<evidence type="ECO:0000313" key="1">
    <source>
        <dbReference type="EMBL" id="MBZ1349872.1"/>
    </source>
</evidence>
<keyword evidence="2" id="KW-1185">Reference proteome</keyword>
<gene>
    <name evidence="1" type="ORF">KZZ10_04365</name>
</gene>
<protein>
    <recommendedName>
        <fullName evidence="3">Transposase</fullName>
    </recommendedName>
</protein>
<evidence type="ECO:0000313" key="2">
    <source>
        <dbReference type="Proteomes" id="UP000739565"/>
    </source>
</evidence>
<dbReference type="AlphaFoldDB" id="A0A953N8Z0"/>
<evidence type="ECO:0008006" key="3">
    <source>
        <dbReference type="Google" id="ProtNLM"/>
    </source>
</evidence>
<dbReference type="GO" id="GO:0003677">
    <property type="term" value="F:DNA binding"/>
    <property type="evidence" value="ECO:0007669"/>
    <property type="project" value="InterPro"/>
</dbReference>
<dbReference type="Gene3D" id="3.30.70.1290">
    <property type="entry name" value="Transposase IS200-like"/>
    <property type="match status" value="1"/>
</dbReference>
<dbReference type="Proteomes" id="UP000739565">
    <property type="component" value="Unassembled WGS sequence"/>
</dbReference>
<accession>A0A953N8Z0</accession>
<name>A0A953N8Z0_9BURK</name>
<comment type="caution">
    <text evidence="1">The sequence shown here is derived from an EMBL/GenBank/DDBJ whole genome shotgun (WGS) entry which is preliminary data.</text>
</comment>
<dbReference type="RefSeq" id="WP_259660285.1">
    <property type="nucleotide sequence ID" value="NZ_JAHXRI010000006.1"/>
</dbReference>
<reference evidence="1" key="1">
    <citation type="submission" date="2021-07" db="EMBL/GenBank/DDBJ databases">
        <title>New genus and species of the family Alcaligenaceae.</title>
        <authorList>
            <person name="Hahn M.W."/>
        </authorList>
    </citation>
    <scope>NUCLEOTIDE SEQUENCE</scope>
    <source>
        <strain evidence="1">LF4-65</strain>
    </source>
</reference>
<dbReference type="GO" id="GO:0004803">
    <property type="term" value="F:transposase activity"/>
    <property type="evidence" value="ECO:0007669"/>
    <property type="project" value="InterPro"/>
</dbReference>
<dbReference type="InterPro" id="IPR036515">
    <property type="entry name" value="Transposase_17_sf"/>
</dbReference>
<organism evidence="1 2">
    <name type="scientific">Zwartia hollandica</name>
    <dbReference type="NCBI Taxonomy" id="324606"/>
    <lineage>
        <taxon>Bacteria</taxon>
        <taxon>Pseudomonadati</taxon>
        <taxon>Pseudomonadota</taxon>
        <taxon>Betaproteobacteria</taxon>
        <taxon>Burkholderiales</taxon>
        <taxon>Alcaligenaceae</taxon>
        <taxon>Zwartia</taxon>
    </lineage>
</organism>
<dbReference type="GO" id="GO:0006313">
    <property type="term" value="P:DNA transposition"/>
    <property type="evidence" value="ECO:0007669"/>
    <property type="project" value="InterPro"/>
</dbReference>
<proteinExistence type="predicted"/>